<organism evidence="3 4">
    <name type="scientific">Penicillium expansum</name>
    <name type="common">Blue mold rot fungus</name>
    <dbReference type="NCBI Taxonomy" id="27334"/>
    <lineage>
        <taxon>Eukaryota</taxon>
        <taxon>Fungi</taxon>
        <taxon>Dikarya</taxon>
        <taxon>Ascomycota</taxon>
        <taxon>Pezizomycotina</taxon>
        <taxon>Eurotiomycetes</taxon>
        <taxon>Eurotiomycetidae</taxon>
        <taxon>Eurotiales</taxon>
        <taxon>Aspergillaceae</taxon>
        <taxon>Penicillium</taxon>
    </lineage>
</organism>
<evidence type="ECO:0000313" key="4">
    <source>
        <dbReference type="Proteomes" id="UP000030143"/>
    </source>
</evidence>
<feature type="transmembrane region" description="Helical" evidence="2">
    <location>
        <begin position="5"/>
        <end position="22"/>
    </location>
</feature>
<name>A0A0A2I359_PENEN</name>
<dbReference type="PhylomeDB" id="A0A0A2I359"/>
<evidence type="ECO:0000256" key="1">
    <source>
        <dbReference type="SAM" id="MobiDB-lite"/>
    </source>
</evidence>
<keyword evidence="2" id="KW-0812">Transmembrane</keyword>
<feature type="transmembrane region" description="Helical" evidence="2">
    <location>
        <begin position="66"/>
        <end position="85"/>
    </location>
</feature>
<comment type="caution">
    <text evidence="3">The sequence shown here is derived from an EMBL/GenBank/DDBJ whole genome shotgun (WGS) entry which is preliminary data.</text>
</comment>
<gene>
    <name evidence="3" type="ORF">PEX2_009790</name>
</gene>
<evidence type="ECO:0008006" key="5">
    <source>
        <dbReference type="Google" id="ProtNLM"/>
    </source>
</evidence>
<reference evidence="3 4" key="1">
    <citation type="journal article" date="2015" name="Mol. Plant Microbe Interact.">
        <title>Genome, transcriptome, and functional analyses of Penicillium expansum provide new insights into secondary metabolism and pathogenicity.</title>
        <authorList>
            <person name="Ballester A.R."/>
            <person name="Marcet-Houben M."/>
            <person name="Levin E."/>
            <person name="Sela N."/>
            <person name="Selma-Lazaro C."/>
            <person name="Carmona L."/>
            <person name="Wisniewski M."/>
            <person name="Droby S."/>
            <person name="Gonzalez-Candelas L."/>
            <person name="Gabaldon T."/>
        </authorList>
    </citation>
    <scope>NUCLEOTIDE SEQUENCE [LARGE SCALE GENOMIC DNA]</scope>
    <source>
        <strain evidence="3 4">MD-8</strain>
    </source>
</reference>
<proteinExistence type="predicted"/>
<dbReference type="HOGENOM" id="CLU_096870_0_0_1"/>
<feature type="compositionally biased region" description="Low complexity" evidence="1">
    <location>
        <begin position="206"/>
        <end position="219"/>
    </location>
</feature>
<evidence type="ECO:0000313" key="3">
    <source>
        <dbReference type="EMBL" id="KGO51412.1"/>
    </source>
</evidence>
<dbReference type="PANTHER" id="PTHR28008:SF1">
    <property type="entry name" value="DOMAIN PROTEIN, PUTATIVE (AFU_ORTHOLOGUE AFUA_3G10980)-RELATED"/>
    <property type="match status" value="1"/>
</dbReference>
<dbReference type="PANTHER" id="PTHR28008">
    <property type="entry name" value="DOMAIN PROTEIN, PUTATIVE (AFU_ORTHOLOGUE AFUA_3G10980)-RELATED"/>
    <property type="match status" value="1"/>
</dbReference>
<dbReference type="Proteomes" id="UP000030143">
    <property type="component" value="Unassembled WGS sequence"/>
</dbReference>
<dbReference type="GeneID" id="27673675"/>
<accession>A0A0A2I359</accession>
<feature type="compositionally biased region" description="Acidic residues" evidence="1">
    <location>
        <begin position="172"/>
        <end position="187"/>
    </location>
</feature>
<dbReference type="OrthoDB" id="63581at2759"/>
<protein>
    <recommendedName>
        <fullName evidence="5">VanZ-like domain-containing protein</fullName>
    </recommendedName>
</protein>
<dbReference type="AlphaFoldDB" id="A0A0A2I359"/>
<feature type="region of interest" description="Disordered" evidence="1">
    <location>
        <begin position="172"/>
        <end position="219"/>
    </location>
</feature>
<sequence>MRVRYPFAGGFIFLLFLAGYIGLLPHSTSSTIPTQLQPNDKFLHLVTFFLLSVTFYWVLDTTRRRTLHVTLVVCTLGLGVGSEVIQGLLPNGRDFDIFDILANVVGSVGAVGLCNWYHRRMMERRRQSRYGIMEEGTEDVELGGVVGHSRRDSEVMSPQESGVMSLEQEVDNWDENAVDTWDTEEVPGPERETAPPSYDETGAAGGQSAAIPAAAKRID</sequence>
<dbReference type="EMBL" id="JQFZ01000288">
    <property type="protein sequence ID" value="KGO51412.1"/>
    <property type="molecule type" value="Genomic_DNA"/>
</dbReference>
<feature type="transmembrane region" description="Helical" evidence="2">
    <location>
        <begin position="42"/>
        <end position="59"/>
    </location>
</feature>
<dbReference type="NCBIfam" id="NF037970">
    <property type="entry name" value="vanZ_1"/>
    <property type="match status" value="1"/>
</dbReference>
<keyword evidence="2" id="KW-1133">Transmembrane helix</keyword>
<dbReference type="RefSeq" id="XP_016594365.1">
    <property type="nucleotide sequence ID" value="XM_016738256.1"/>
</dbReference>
<keyword evidence="2" id="KW-0472">Membrane</keyword>
<dbReference type="VEuPathDB" id="FungiDB:PEXP_007230"/>
<keyword evidence="4" id="KW-1185">Reference proteome</keyword>
<feature type="transmembrane region" description="Helical" evidence="2">
    <location>
        <begin position="97"/>
        <end position="117"/>
    </location>
</feature>
<evidence type="ECO:0000256" key="2">
    <source>
        <dbReference type="SAM" id="Phobius"/>
    </source>
</evidence>